<dbReference type="PANTHER" id="PTHR24333">
    <property type="entry name" value="HOMEO BOX HB9 LIKE A-RELATED"/>
    <property type="match status" value="1"/>
</dbReference>
<dbReference type="InterPro" id="IPR009057">
    <property type="entry name" value="Homeodomain-like_sf"/>
</dbReference>
<evidence type="ECO:0000256" key="2">
    <source>
        <dbReference type="PROSITE-ProRule" id="PRU00108"/>
    </source>
</evidence>
<evidence type="ECO:0000256" key="3">
    <source>
        <dbReference type="RuleBase" id="RU000682"/>
    </source>
</evidence>
<dbReference type="SMART" id="SM00389">
    <property type="entry name" value="HOX"/>
    <property type="match status" value="1"/>
</dbReference>
<proteinExistence type="predicted"/>
<feature type="DNA-binding region" description="Homeobox" evidence="2">
    <location>
        <begin position="109"/>
        <end position="168"/>
    </location>
</feature>
<feature type="region of interest" description="Disordered" evidence="4">
    <location>
        <begin position="90"/>
        <end position="112"/>
    </location>
</feature>
<reference evidence="6" key="1">
    <citation type="submission" date="2018-11" db="EMBL/GenBank/DDBJ databases">
        <authorList>
            <person name="Alioto T."/>
            <person name="Alioto T."/>
        </authorList>
    </citation>
    <scope>NUCLEOTIDE SEQUENCE</scope>
</reference>
<dbReference type="InterPro" id="IPR001356">
    <property type="entry name" value="HD"/>
</dbReference>
<feature type="domain" description="Homeobox" evidence="5">
    <location>
        <begin position="107"/>
        <end position="167"/>
    </location>
</feature>
<sequence length="212" mass="24499">METHQQNAKTKMSFSIEELAKSSRVPESLNTNAIVSHIHEISLPYNSINQSPTEYQDILLVNVHRIRENGSTIQFSLMRVSALQTQHLETTSSGSCSDDSETSSIQPQKKKARPTFTNAQLLELERYYSNSKNLQIEDRQVLAKKLKLSQRRVKWWFQNRRMKEKRNIKSTSYNSPYDLTLFVGVSKPCPRTEITRDSMTTILSTNKDHFKS</sequence>
<organism evidence="6 7">
    <name type="scientific">Mytilus galloprovincialis</name>
    <name type="common">Mediterranean mussel</name>
    <dbReference type="NCBI Taxonomy" id="29158"/>
    <lineage>
        <taxon>Eukaryota</taxon>
        <taxon>Metazoa</taxon>
        <taxon>Spiralia</taxon>
        <taxon>Lophotrochozoa</taxon>
        <taxon>Mollusca</taxon>
        <taxon>Bivalvia</taxon>
        <taxon>Autobranchia</taxon>
        <taxon>Pteriomorphia</taxon>
        <taxon>Mytilida</taxon>
        <taxon>Mytiloidea</taxon>
        <taxon>Mytilidae</taxon>
        <taxon>Mytilinae</taxon>
        <taxon>Mytilus</taxon>
    </lineage>
</organism>
<dbReference type="OrthoDB" id="6268633at2759"/>
<dbReference type="AlphaFoldDB" id="A0A8B6F735"/>
<dbReference type="SUPFAM" id="SSF46689">
    <property type="entry name" value="Homeodomain-like"/>
    <property type="match status" value="1"/>
</dbReference>
<dbReference type="Gene3D" id="1.10.10.60">
    <property type="entry name" value="Homeodomain-like"/>
    <property type="match status" value="1"/>
</dbReference>
<evidence type="ECO:0000256" key="4">
    <source>
        <dbReference type="SAM" id="MobiDB-lite"/>
    </source>
</evidence>
<evidence type="ECO:0000313" key="6">
    <source>
        <dbReference type="EMBL" id="VDI43656.1"/>
    </source>
</evidence>
<keyword evidence="2 3" id="KW-0371">Homeobox</keyword>
<dbReference type="PROSITE" id="PS50071">
    <property type="entry name" value="HOMEOBOX_2"/>
    <property type="match status" value="1"/>
</dbReference>
<name>A0A8B6F735_MYTGA</name>
<dbReference type="Proteomes" id="UP000596742">
    <property type="component" value="Unassembled WGS sequence"/>
</dbReference>
<evidence type="ECO:0000256" key="1">
    <source>
        <dbReference type="ARBA" id="ARBA00004123"/>
    </source>
</evidence>
<accession>A0A8B6F735</accession>
<dbReference type="CDD" id="cd00086">
    <property type="entry name" value="homeodomain"/>
    <property type="match status" value="1"/>
</dbReference>
<dbReference type="Pfam" id="PF00046">
    <property type="entry name" value="Homeodomain"/>
    <property type="match status" value="1"/>
</dbReference>
<dbReference type="GO" id="GO:0003677">
    <property type="term" value="F:DNA binding"/>
    <property type="evidence" value="ECO:0007669"/>
    <property type="project" value="UniProtKB-UniRule"/>
</dbReference>
<gene>
    <name evidence="6" type="ORF">MGAL_10B089327</name>
</gene>
<protein>
    <submittedName>
        <fullName evidence="6">Homeobox protein Nkx-3.1</fullName>
    </submittedName>
</protein>
<keyword evidence="7" id="KW-1185">Reference proteome</keyword>
<evidence type="ECO:0000259" key="5">
    <source>
        <dbReference type="PROSITE" id="PS50071"/>
    </source>
</evidence>
<keyword evidence="2 3" id="KW-0238">DNA-binding</keyword>
<comment type="subcellular location">
    <subcellularLocation>
        <location evidence="1 2 3">Nucleus</location>
    </subcellularLocation>
</comment>
<dbReference type="GO" id="GO:0005634">
    <property type="term" value="C:nucleus"/>
    <property type="evidence" value="ECO:0007669"/>
    <property type="project" value="UniProtKB-SubCell"/>
</dbReference>
<keyword evidence="2 3" id="KW-0539">Nucleus</keyword>
<dbReference type="PANTHER" id="PTHR24333:SF5">
    <property type="entry name" value="VENT HOMEOBOX"/>
    <property type="match status" value="1"/>
</dbReference>
<evidence type="ECO:0000313" key="7">
    <source>
        <dbReference type="Proteomes" id="UP000596742"/>
    </source>
</evidence>
<comment type="caution">
    <text evidence="6">The sequence shown here is derived from an EMBL/GenBank/DDBJ whole genome shotgun (WGS) entry which is preliminary data.</text>
</comment>
<dbReference type="EMBL" id="UYJE01006171">
    <property type="protein sequence ID" value="VDI43656.1"/>
    <property type="molecule type" value="Genomic_DNA"/>
</dbReference>
<dbReference type="InterPro" id="IPR050848">
    <property type="entry name" value="Homeobox_TF"/>
</dbReference>